<sequence length="251" mass="27947">MFRTFLMTSALCLATALPASATDIDAMTDGERDAFRAEVRAYLLDNPEVLMEAIAVLEERRAQDAAQADVALLENYGEEIFNDGFSYVGGNPDGDITVVEFLDYQCSFCKRAFPAVEELIAGDGNIRFIVKEFPILGDASVLGSRYAIAVKNLYGDDAYKIIHDELMLLRGGLTPQTLVRLSEDQNFDHDDIRAEMDNEDITRIIDANRDLAARLQIQGTPSFIMGVTFVRGFLELNQMRQVIASERQNQG</sequence>
<organism evidence="4 5">
    <name type="scientific">Boseongicola aestuarii</name>
    <dbReference type="NCBI Taxonomy" id="1470561"/>
    <lineage>
        <taxon>Bacteria</taxon>
        <taxon>Pseudomonadati</taxon>
        <taxon>Pseudomonadota</taxon>
        <taxon>Alphaproteobacteria</taxon>
        <taxon>Rhodobacterales</taxon>
        <taxon>Paracoccaceae</taxon>
        <taxon>Boseongicola</taxon>
    </lineage>
</organism>
<dbReference type="RefSeq" id="WP_093972320.1">
    <property type="nucleotide sequence ID" value="NZ_FXXQ01000001.1"/>
</dbReference>
<evidence type="ECO:0000256" key="2">
    <source>
        <dbReference type="SAM" id="SignalP"/>
    </source>
</evidence>
<accession>A0A238IVH1</accession>
<dbReference type="InterPro" id="IPR012336">
    <property type="entry name" value="Thioredoxin-like_fold"/>
</dbReference>
<evidence type="ECO:0000256" key="1">
    <source>
        <dbReference type="ARBA" id="ARBA00003565"/>
    </source>
</evidence>
<gene>
    <name evidence="4" type="primary">bdbD_1</name>
    <name evidence="4" type="ORF">BOA8489_00448</name>
</gene>
<evidence type="ECO:0000313" key="4">
    <source>
        <dbReference type="EMBL" id="SMX22356.1"/>
    </source>
</evidence>
<keyword evidence="2" id="KW-0732">Signal</keyword>
<protein>
    <submittedName>
        <fullName evidence="4">Disulfide bond formation protein D</fullName>
    </submittedName>
</protein>
<keyword evidence="5" id="KW-1185">Reference proteome</keyword>
<dbReference type="InterPro" id="IPR013766">
    <property type="entry name" value="Thioredoxin_domain"/>
</dbReference>
<dbReference type="Pfam" id="PF13462">
    <property type="entry name" value="Thioredoxin_4"/>
    <property type="match status" value="1"/>
</dbReference>
<reference evidence="4 5" key="1">
    <citation type="submission" date="2017-05" db="EMBL/GenBank/DDBJ databases">
        <authorList>
            <person name="Song R."/>
            <person name="Chenine A.L."/>
            <person name="Ruprecht R.M."/>
        </authorList>
    </citation>
    <scope>NUCLEOTIDE SEQUENCE [LARGE SCALE GENOMIC DNA]</scope>
    <source>
        <strain evidence="4 5">CECT 8489</strain>
    </source>
</reference>
<feature type="chain" id="PRO_5012014448" evidence="2">
    <location>
        <begin position="22"/>
        <end position="251"/>
    </location>
</feature>
<feature type="domain" description="Thioredoxin" evidence="3">
    <location>
        <begin position="56"/>
        <end position="248"/>
    </location>
</feature>
<evidence type="ECO:0000313" key="5">
    <source>
        <dbReference type="Proteomes" id="UP000201838"/>
    </source>
</evidence>
<dbReference type="EMBL" id="FXXQ01000001">
    <property type="protein sequence ID" value="SMX22356.1"/>
    <property type="molecule type" value="Genomic_DNA"/>
</dbReference>
<comment type="function">
    <text evidence="1">May be required for disulfide bond formation in some proteins.</text>
</comment>
<dbReference type="CDD" id="cd03023">
    <property type="entry name" value="DsbA_Com1_like"/>
    <property type="match status" value="1"/>
</dbReference>
<dbReference type="AlphaFoldDB" id="A0A238IVH1"/>
<proteinExistence type="predicted"/>
<dbReference type="SUPFAM" id="SSF52833">
    <property type="entry name" value="Thioredoxin-like"/>
    <property type="match status" value="1"/>
</dbReference>
<name>A0A238IVH1_9RHOB</name>
<dbReference type="Gene3D" id="3.40.30.10">
    <property type="entry name" value="Glutaredoxin"/>
    <property type="match status" value="1"/>
</dbReference>
<dbReference type="InterPro" id="IPR036249">
    <property type="entry name" value="Thioredoxin-like_sf"/>
</dbReference>
<feature type="signal peptide" evidence="2">
    <location>
        <begin position="1"/>
        <end position="21"/>
    </location>
</feature>
<dbReference type="OrthoDB" id="9780147at2"/>
<dbReference type="Pfam" id="PF18312">
    <property type="entry name" value="ScsC_N"/>
    <property type="match status" value="1"/>
</dbReference>
<evidence type="ECO:0000259" key="3">
    <source>
        <dbReference type="PROSITE" id="PS51352"/>
    </source>
</evidence>
<dbReference type="PROSITE" id="PS51352">
    <property type="entry name" value="THIOREDOXIN_2"/>
    <property type="match status" value="1"/>
</dbReference>
<dbReference type="Proteomes" id="UP000201838">
    <property type="component" value="Unassembled WGS sequence"/>
</dbReference>
<dbReference type="InterPro" id="IPR041205">
    <property type="entry name" value="ScsC_N"/>
</dbReference>